<reference evidence="1 2" key="1">
    <citation type="submission" date="2018-06" db="EMBL/GenBank/DDBJ databases">
        <title>Genomic Encyclopedia of Type Strains, Phase IV (KMG-IV): sequencing the most valuable type-strain genomes for metagenomic binning, comparative biology and taxonomic classification.</title>
        <authorList>
            <person name="Goeker M."/>
        </authorList>
    </citation>
    <scope>NUCLEOTIDE SEQUENCE [LARGE SCALE GENOMIC DNA]</scope>
    <source>
        <strain evidence="1 2">DSM 45479</strain>
    </source>
</reference>
<proteinExistence type="predicted"/>
<dbReference type="EMBL" id="QLTT01000014">
    <property type="protein sequence ID" value="RAS59429.1"/>
    <property type="molecule type" value="Genomic_DNA"/>
</dbReference>
<organism evidence="1 2">
    <name type="scientific">Lentzea atacamensis</name>
    <dbReference type="NCBI Taxonomy" id="531938"/>
    <lineage>
        <taxon>Bacteria</taxon>
        <taxon>Bacillati</taxon>
        <taxon>Actinomycetota</taxon>
        <taxon>Actinomycetes</taxon>
        <taxon>Pseudonocardiales</taxon>
        <taxon>Pseudonocardiaceae</taxon>
        <taxon>Lentzea</taxon>
    </lineage>
</organism>
<evidence type="ECO:0000313" key="2">
    <source>
        <dbReference type="Proteomes" id="UP000248714"/>
    </source>
</evidence>
<evidence type="ECO:0000313" key="1">
    <source>
        <dbReference type="EMBL" id="RAS59429.1"/>
    </source>
</evidence>
<sequence length="179" mass="20235">MTMFVTDPNWAMGLLSVFALAGFATSARSAIVDWQMRRHAPRDPRAIALYEELEQLAEVWRGRRLASDKHAVALVFPIDKLPVVVRMDFNALDYDAKVVTAERLILTPFRPIVLRKIQGGRFELDENNRVVLLPEHGARREGTALRAVSWMLRTGMGVLTAGEMQELVEQVRAAQPVER</sequence>
<dbReference type="Proteomes" id="UP000248714">
    <property type="component" value="Unassembled WGS sequence"/>
</dbReference>
<protein>
    <submittedName>
        <fullName evidence="1">Uncharacterized protein</fullName>
    </submittedName>
</protein>
<gene>
    <name evidence="1" type="ORF">C8D87_11441</name>
</gene>
<comment type="caution">
    <text evidence="1">The sequence shown here is derived from an EMBL/GenBank/DDBJ whole genome shotgun (WGS) entry which is preliminary data.</text>
</comment>
<name>A0ABX9DVW8_9PSEU</name>
<accession>A0ABX9DVW8</accession>
<keyword evidence="2" id="KW-1185">Reference proteome</keyword>